<proteinExistence type="predicted"/>
<keyword evidence="2" id="KW-1185">Reference proteome</keyword>
<dbReference type="OrthoDB" id="5945798at2759"/>
<sequence>MSKRIAVRAIMFSKANFKNTYYPCTGVNSLTYIVGFCSESCAEKACSSPSSPAHGLGRHCYECDSLLPCLLLDNYAGWPKSSSESIGGTDVAHLAFACVADTDSNSLLDFVCETGRYQSGPRHQVFVRTAARATFSVVFNPVDYGLSAWLVANTEYGSPADVWQLTVATIFLTCCLFNSNPPLHHHTLTLTPTTPNLHPARLHFAAKPVEFTIWMQLE</sequence>
<dbReference type="WBParaSite" id="MCOS_0000410701-mRNA-1">
    <property type="protein sequence ID" value="MCOS_0000410701-mRNA-1"/>
    <property type="gene ID" value="MCOS_0000410701"/>
</dbReference>
<name>A0A0R3UB09_MESCO</name>
<dbReference type="Proteomes" id="UP000267029">
    <property type="component" value="Unassembled WGS sequence"/>
</dbReference>
<dbReference type="EMBL" id="UXSR01001282">
    <property type="protein sequence ID" value="VDD78105.1"/>
    <property type="molecule type" value="Genomic_DNA"/>
</dbReference>
<protein>
    <submittedName>
        <fullName evidence="1 3">Uncharacterized protein</fullName>
    </submittedName>
</protein>
<accession>A0A0R3UB09</accession>
<evidence type="ECO:0000313" key="2">
    <source>
        <dbReference type="Proteomes" id="UP000267029"/>
    </source>
</evidence>
<evidence type="ECO:0000313" key="1">
    <source>
        <dbReference type="EMBL" id="VDD78105.1"/>
    </source>
</evidence>
<reference evidence="3" key="1">
    <citation type="submission" date="2017-02" db="UniProtKB">
        <authorList>
            <consortium name="WormBaseParasite"/>
        </authorList>
    </citation>
    <scope>IDENTIFICATION</scope>
</reference>
<evidence type="ECO:0000313" key="3">
    <source>
        <dbReference type="WBParaSite" id="MCOS_0000410701-mRNA-1"/>
    </source>
</evidence>
<organism evidence="3">
    <name type="scientific">Mesocestoides corti</name>
    <name type="common">Flatworm</name>
    <dbReference type="NCBI Taxonomy" id="53468"/>
    <lineage>
        <taxon>Eukaryota</taxon>
        <taxon>Metazoa</taxon>
        <taxon>Spiralia</taxon>
        <taxon>Lophotrochozoa</taxon>
        <taxon>Platyhelminthes</taxon>
        <taxon>Cestoda</taxon>
        <taxon>Eucestoda</taxon>
        <taxon>Cyclophyllidea</taxon>
        <taxon>Mesocestoididae</taxon>
        <taxon>Mesocestoides</taxon>
    </lineage>
</organism>
<reference evidence="1 2" key="2">
    <citation type="submission" date="2018-10" db="EMBL/GenBank/DDBJ databases">
        <authorList>
            <consortium name="Pathogen Informatics"/>
        </authorList>
    </citation>
    <scope>NUCLEOTIDE SEQUENCE [LARGE SCALE GENOMIC DNA]</scope>
</reference>
<dbReference type="AlphaFoldDB" id="A0A0R3UB09"/>
<dbReference type="STRING" id="53468.A0A0R3UB09"/>
<gene>
    <name evidence="1" type="ORF">MCOS_LOCUS4108</name>
</gene>